<proteinExistence type="predicted"/>
<sequence>MINFHPNLVHLRAFAQGTCPSNLALMISAHVDMCPRCQALVMQAQEEIGNEVFSDDSEVIDMPPDYNDMLQRIMQSPAIELPKAKPISNILELDGKRFELPRALARYSEKTGNWSRLVGKLWQAPVDLGQEGQANFIYMEKGGKVPEHTHKGTEFTLVIDGQFSDGLADYDCGDFTIMDNTKKHMPFSEADEGCLVFTMVDKPLYFTSGLARLLNPFSQLFFK</sequence>
<evidence type="ECO:0000259" key="1">
    <source>
        <dbReference type="Pfam" id="PF12973"/>
    </source>
</evidence>
<evidence type="ECO:0000313" key="2">
    <source>
        <dbReference type="EMBL" id="QHJ11142.1"/>
    </source>
</evidence>
<reference evidence="2 3" key="1">
    <citation type="submission" date="2019-12" db="EMBL/GenBank/DDBJ databases">
        <title>Genome sequencing and assembly of endphytes of Porphyra tenera.</title>
        <authorList>
            <person name="Park J.M."/>
            <person name="Shin R."/>
            <person name="Jo S.H."/>
        </authorList>
    </citation>
    <scope>NUCLEOTIDE SEQUENCE [LARGE SCALE GENOMIC DNA]</scope>
    <source>
        <strain evidence="2 3">GPM4</strain>
    </source>
</reference>
<dbReference type="Gene3D" id="2.60.120.10">
    <property type="entry name" value="Jelly Rolls"/>
    <property type="match status" value="1"/>
</dbReference>
<dbReference type="InterPro" id="IPR011051">
    <property type="entry name" value="RmlC_Cupin_sf"/>
</dbReference>
<name>A0A857JIL9_9ALTE</name>
<dbReference type="Pfam" id="PF12973">
    <property type="entry name" value="Cupin_7"/>
    <property type="match status" value="1"/>
</dbReference>
<protein>
    <submittedName>
        <fullName evidence="2">Anti-sigma-E factor ChrR</fullName>
    </submittedName>
</protein>
<dbReference type="InterPro" id="IPR014710">
    <property type="entry name" value="RmlC-like_jellyroll"/>
</dbReference>
<evidence type="ECO:0000313" key="3">
    <source>
        <dbReference type="Proteomes" id="UP000464524"/>
    </source>
</evidence>
<dbReference type="AlphaFoldDB" id="A0A857JIL9"/>
<gene>
    <name evidence="2" type="ORF">FX988_01370</name>
</gene>
<dbReference type="EMBL" id="CP047656">
    <property type="protein sequence ID" value="QHJ11142.1"/>
    <property type="molecule type" value="Genomic_DNA"/>
</dbReference>
<dbReference type="InterPro" id="IPR041916">
    <property type="entry name" value="Anti_sigma_zinc_sf"/>
</dbReference>
<feature type="domain" description="ChrR-like cupin" evidence="1">
    <location>
        <begin position="132"/>
        <end position="198"/>
    </location>
</feature>
<dbReference type="SUPFAM" id="SSF51182">
    <property type="entry name" value="RmlC-like cupins"/>
    <property type="match status" value="1"/>
</dbReference>
<dbReference type="InterPro" id="IPR012807">
    <property type="entry name" value="Anti-sigma_ChrR"/>
</dbReference>
<dbReference type="InterPro" id="IPR025979">
    <property type="entry name" value="ChrR-like_cupin_dom"/>
</dbReference>
<dbReference type="Gene3D" id="1.10.10.1320">
    <property type="entry name" value="Anti-sigma factor, zinc-finger domain"/>
    <property type="match status" value="1"/>
</dbReference>
<accession>A0A857JIL9</accession>
<keyword evidence="3" id="KW-1185">Reference proteome</keyword>
<dbReference type="RefSeq" id="WP_160178917.1">
    <property type="nucleotide sequence ID" value="NZ_CP047656.1"/>
</dbReference>
<organism evidence="2 3">
    <name type="scientific">Paraglaciecola mesophila</name>
    <dbReference type="NCBI Taxonomy" id="197222"/>
    <lineage>
        <taxon>Bacteria</taxon>
        <taxon>Pseudomonadati</taxon>
        <taxon>Pseudomonadota</taxon>
        <taxon>Gammaproteobacteria</taxon>
        <taxon>Alteromonadales</taxon>
        <taxon>Alteromonadaceae</taxon>
        <taxon>Paraglaciecola</taxon>
    </lineage>
</organism>
<dbReference type="NCBIfam" id="TIGR02451">
    <property type="entry name" value="anti_sig_ChrR"/>
    <property type="match status" value="1"/>
</dbReference>
<dbReference type="Proteomes" id="UP000464524">
    <property type="component" value="Chromosome"/>
</dbReference>
<dbReference type="KEGG" id="pmes:FX988_01370"/>
<dbReference type="CDD" id="cd20301">
    <property type="entry name" value="cupin_ChrR"/>
    <property type="match status" value="1"/>
</dbReference>
<dbReference type="OrthoDB" id="2988517at2"/>